<keyword evidence="4" id="KW-1185">Reference proteome</keyword>
<dbReference type="CDD" id="cd00293">
    <property type="entry name" value="USP-like"/>
    <property type="match status" value="1"/>
</dbReference>
<protein>
    <submittedName>
        <fullName evidence="3">Universal stress protein</fullName>
    </submittedName>
</protein>
<dbReference type="PRINTS" id="PR01438">
    <property type="entry name" value="UNVRSLSTRESS"/>
</dbReference>
<accession>A0ABV4A133</accession>
<dbReference type="InterPro" id="IPR006015">
    <property type="entry name" value="Universal_stress_UspA"/>
</dbReference>
<evidence type="ECO:0000259" key="2">
    <source>
        <dbReference type="Pfam" id="PF00582"/>
    </source>
</evidence>
<dbReference type="PANTHER" id="PTHR46268:SF15">
    <property type="entry name" value="UNIVERSAL STRESS PROTEIN HP_0031"/>
    <property type="match status" value="1"/>
</dbReference>
<proteinExistence type="inferred from homology"/>
<name>A0ABV4A133_9BURK</name>
<reference evidence="3 4" key="1">
    <citation type="journal article" date="2013" name="Int. J. Syst. Evol. Microbiol.">
        <title>Comamonas guangdongensis sp. nov., isolated from subterranean forest sediment, and emended description of the genus Comamonas.</title>
        <authorList>
            <person name="Zhang J."/>
            <person name="Wang Y."/>
            <person name="Zhou S."/>
            <person name="Wu C."/>
            <person name="He J."/>
            <person name="Li F."/>
        </authorList>
    </citation>
    <scope>NUCLEOTIDE SEQUENCE [LARGE SCALE GENOMIC DNA]</scope>
    <source>
        <strain evidence="3 4">CCTCC AB2011133</strain>
    </source>
</reference>
<feature type="domain" description="UspA" evidence="2">
    <location>
        <begin position="90"/>
        <end position="144"/>
    </location>
</feature>
<comment type="caution">
    <text evidence="3">The sequence shown here is derived from an EMBL/GenBank/DDBJ whole genome shotgun (WGS) entry which is preliminary data.</text>
</comment>
<gene>
    <name evidence="3" type="ORF">AB6724_21330</name>
</gene>
<evidence type="ECO:0000313" key="3">
    <source>
        <dbReference type="EMBL" id="MEX8195378.1"/>
    </source>
</evidence>
<dbReference type="Gene3D" id="3.40.50.12370">
    <property type="match status" value="1"/>
</dbReference>
<dbReference type="InterPro" id="IPR006016">
    <property type="entry name" value="UspA"/>
</dbReference>
<evidence type="ECO:0000313" key="4">
    <source>
        <dbReference type="Proteomes" id="UP001561046"/>
    </source>
</evidence>
<dbReference type="RefSeq" id="WP_369340549.1">
    <property type="nucleotide sequence ID" value="NZ_JBFYGN010000045.1"/>
</dbReference>
<dbReference type="SUPFAM" id="SSF52402">
    <property type="entry name" value="Adenine nucleotide alpha hydrolases-like"/>
    <property type="match status" value="1"/>
</dbReference>
<evidence type="ECO:0000256" key="1">
    <source>
        <dbReference type="ARBA" id="ARBA00008791"/>
    </source>
</evidence>
<sequence length="144" mass="15497">MPNLLIETGRPALVLPYAGPIAQIGRNVLVAWKQTREAARALSAALPWLTRADQVHVVYYGDTPDLVLQTLQRYLQTHGVVATTHCGGPEQGDAGVALLSLAADLDADMLVMGCYGHSRAREWVLGGATRSVLQSMTLPVLMVH</sequence>
<comment type="similarity">
    <text evidence="1">Belongs to the universal stress protein A family.</text>
</comment>
<dbReference type="EMBL" id="JBFYGN010000045">
    <property type="protein sequence ID" value="MEX8195378.1"/>
    <property type="molecule type" value="Genomic_DNA"/>
</dbReference>
<dbReference type="Pfam" id="PF00582">
    <property type="entry name" value="Usp"/>
    <property type="match status" value="1"/>
</dbReference>
<dbReference type="Proteomes" id="UP001561046">
    <property type="component" value="Unassembled WGS sequence"/>
</dbReference>
<organism evidence="3 4">
    <name type="scientific">Comamonas guangdongensis</name>
    <dbReference type="NCBI Taxonomy" id="510515"/>
    <lineage>
        <taxon>Bacteria</taxon>
        <taxon>Pseudomonadati</taxon>
        <taxon>Pseudomonadota</taxon>
        <taxon>Betaproteobacteria</taxon>
        <taxon>Burkholderiales</taxon>
        <taxon>Comamonadaceae</taxon>
        <taxon>Comamonas</taxon>
    </lineage>
</organism>
<dbReference type="PANTHER" id="PTHR46268">
    <property type="entry name" value="STRESS RESPONSE PROTEIN NHAX"/>
    <property type="match status" value="1"/>
</dbReference>